<keyword evidence="2" id="KW-1185">Reference proteome</keyword>
<evidence type="ECO:0000313" key="2">
    <source>
        <dbReference type="Proteomes" id="UP000697472"/>
    </source>
</evidence>
<dbReference type="RefSeq" id="WP_205008894.1">
    <property type="nucleotide sequence ID" value="NZ_JAFBEH010000004.1"/>
</dbReference>
<evidence type="ECO:0000313" key="1">
    <source>
        <dbReference type="EMBL" id="MBM7642028.1"/>
    </source>
</evidence>
<sequence length="313" mass="36488">MTDENKVIDLNHYRHEKFLEEDFLESLLDMTDEELDDYYDDLAFGQEHYDQEASAEIDELYPVYRALTSGDEEDKANFCYWHEDSQLDYFKNKFALGLFCKQNGLYIQALSHFQELLELDKADQVGAYYEVMAVLILLHRYDEVEAMVADKEVLDEQELVLLFVASLLADDIPSCRTYVSQLLEVNPYFTAFLDEDTFPLPQIMEAVNLEMVSSRSLDSLYFSFSRVLPILLTAYGFVHSYLINHFNEIALEEEVMLEELDFVTDKMRRELSYCGIFRLQDFADWTEEEILAIPGIGKVKLTKLKEAGAIFKK</sequence>
<protein>
    <submittedName>
        <fullName evidence="1">Tetratricopeptide (TPR) repeat protein</fullName>
    </submittedName>
</protein>
<organism evidence="1 2">
    <name type="scientific">Streptococcus loxodontisalivarius</name>
    <dbReference type="NCBI Taxonomy" id="1349415"/>
    <lineage>
        <taxon>Bacteria</taxon>
        <taxon>Bacillati</taxon>
        <taxon>Bacillota</taxon>
        <taxon>Bacilli</taxon>
        <taxon>Lactobacillales</taxon>
        <taxon>Streptococcaceae</taxon>
        <taxon>Streptococcus</taxon>
    </lineage>
</organism>
<reference evidence="1 2" key="1">
    <citation type="submission" date="2021-01" db="EMBL/GenBank/DDBJ databases">
        <title>Genomic Encyclopedia of Type Strains, Phase IV (KMG-IV): sequencing the most valuable type-strain genomes for metagenomic binning, comparative biology and taxonomic classification.</title>
        <authorList>
            <person name="Goeker M."/>
        </authorList>
    </citation>
    <scope>NUCLEOTIDE SEQUENCE [LARGE SCALE GENOMIC DNA]</scope>
    <source>
        <strain evidence="1 2">DSM 27382</strain>
    </source>
</reference>
<comment type="caution">
    <text evidence="1">The sequence shown here is derived from an EMBL/GenBank/DDBJ whole genome shotgun (WGS) entry which is preliminary data.</text>
</comment>
<gene>
    <name evidence="1" type="ORF">JOC28_000320</name>
</gene>
<accession>A0ABS2PPR4</accession>
<dbReference type="InterPro" id="IPR011990">
    <property type="entry name" value="TPR-like_helical_dom_sf"/>
</dbReference>
<proteinExistence type="predicted"/>
<dbReference type="Proteomes" id="UP000697472">
    <property type="component" value="Unassembled WGS sequence"/>
</dbReference>
<dbReference type="EMBL" id="JAFBEH010000004">
    <property type="protein sequence ID" value="MBM7642028.1"/>
    <property type="molecule type" value="Genomic_DNA"/>
</dbReference>
<dbReference type="SUPFAM" id="SSF48452">
    <property type="entry name" value="TPR-like"/>
    <property type="match status" value="1"/>
</dbReference>
<name>A0ABS2PPR4_9STRE</name>